<dbReference type="AlphaFoldDB" id="A0A7Y9I680"/>
<keyword evidence="3" id="KW-0378">Hydrolase</keyword>
<keyword evidence="1" id="KW-0472">Membrane</keyword>
<dbReference type="InterPro" id="IPR007751">
    <property type="entry name" value="DUF676_lipase-like"/>
</dbReference>
<sequence length="475" mass="52175">MTGLAVGLICVAVIIVVLGVLDLVQKVPLINPVVMALYLPIAMNVPLLAYLIFTELGVAWLSAMIITGLALLYVWIHLNVFPIMDGVPVGFRLKALGGASPILFSLGYAIVVEAVLLPLSFVFLADRVPTELLIGNLAYALGCCLVLYLNGSLRAILLSKSLGVLSRWLIATAVWVPVIGWLIGIGAARGVRQEYRAAVDRVEWERAVPQDDRCATRYPILLVHGVGWRDRVRFNAWGRIPKYLKRHGANLFYGEQEAWGTIAQNGEQVARRIREVTELTGAPKINIIAHSRGGIDSRYAITTLGEGCRVASLTTMNTPHHGVRFADTATKLKQPVYRRLAGAVNWVFGLAGDEAPDFLDSTMAFRTEVSAAFNRETPDHPAVYYQSYTSIMTRPSSDRVLSVPFQVIKALGEENDGLVSVDSAKWGEFRGVLCSTTRRGVSHGDLVDMHREDYAGFNVLDAYIKIVADLKQRGF</sequence>
<protein>
    <submittedName>
        <fullName evidence="3">Triacylglycerol lipase</fullName>
        <ecNumber evidence="3">3.1.1.3</ecNumber>
    </submittedName>
</protein>
<feature type="transmembrane region" description="Helical" evidence="1">
    <location>
        <begin position="102"/>
        <end position="125"/>
    </location>
</feature>
<dbReference type="RefSeq" id="WP_179749986.1">
    <property type="nucleotide sequence ID" value="NZ_JACCBU010000001.1"/>
</dbReference>
<reference evidence="3 4" key="1">
    <citation type="submission" date="2020-07" db="EMBL/GenBank/DDBJ databases">
        <title>Sequencing the genomes of 1000 actinobacteria strains.</title>
        <authorList>
            <person name="Klenk H.-P."/>
        </authorList>
    </citation>
    <scope>NUCLEOTIDE SEQUENCE [LARGE SCALE GENOMIC DNA]</scope>
    <source>
        <strain evidence="3 4">DSM 22083</strain>
    </source>
</reference>
<dbReference type="Gene3D" id="3.40.50.1820">
    <property type="entry name" value="alpha/beta hydrolase"/>
    <property type="match status" value="1"/>
</dbReference>
<keyword evidence="1" id="KW-1133">Transmembrane helix</keyword>
<dbReference type="Pfam" id="PF05057">
    <property type="entry name" value="DUF676"/>
    <property type="match status" value="1"/>
</dbReference>
<evidence type="ECO:0000259" key="2">
    <source>
        <dbReference type="Pfam" id="PF05057"/>
    </source>
</evidence>
<evidence type="ECO:0000256" key="1">
    <source>
        <dbReference type="SAM" id="Phobius"/>
    </source>
</evidence>
<feature type="transmembrane region" description="Helical" evidence="1">
    <location>
        <begin position="168"/>
        <end position="188"/>
    </location>
</feature>
<feature type="domain" description="DUF676" evidence="2">
    <location>
        <begin position="258"/>
        <end position="342"/>
    </location>
</feature>
<dbReference type="InterPro" id="IPR029058">
    <property type="entry name" value="AB_hydrolase_fold"/>
</dbReference>
<feature type="transmembrane region" description="Helical" evidence="1">
    <location>
        <begin position="36"/>
        <end position="53"/>
    </location>
</feature>
<gene>
    <name evidence="3" type="ORF">BKA15_001818</name>
</gene>
<keyword evidence="4" id="KW-1185">Reference proteome</keyword>
<feature type="transmembrane region" description="Helical" evidence="1">
    <location>
        <begin position="137"/>
        <end position="156"/>
    </location>
</feature>
<name>A0A7Y9I680_9ACTN</name>
<comment type="caution">
    <text evidence="3">The sequence shown here is derived from an EMBL/GenBank/DDBJ whole genome shotgun (WGS) entry which is preliminary data.</text>
</comment>
<accession>A0A7Y9I680</accession>
<proteinExistence type="predicted"/>
<feature type="transmembrane region" description="Helical" evidence="1">
    <location>
        <begin position="59"/>
        <end position="81"/>
    </location>
</feature>
<dbReference type="Proteomes" id="UP000569914">
    <property type="component" value="Unassembled WGS sequence"/>
</dbReference>
<dbReference type="GO" id="GO:0004806">
    <property type="term" value="F:triacylglycerol lipase activity"/>
    <property type="evidence" value="ECO:0007669"/>
    <property type="project" value="UniProtKB-EC"/>
</dbReference>
<keyword evidence="1" id="KW-0812">Transmembrane</keyword>
<evidence type="ECO:0000313" key="3">
    <source>
        <dbReference type="EMBL" id="NYE70489.1"/>
    </source>
</evidence>
<dbReference type="EMBL" id="JACCBU010000001">
    <property type="protein sequence ID" value="NYE70489.1"/>
    <property type="molecule type" value="Genomic_DNA"/>
</dbReference>
<feature type="transmembrane region" description="Helical" evidence="1">
    <location>
        <begin position="6"/>
        <end position="24"/>
    </location>
</feature>
<organism evidence="3 4">
    <name type="scientific">Microlunatus parietis</name>
    <dbReference type="NCBI Taxonomy" id="682979"/>
    <lineage>
        <taxon>Bacteria</taxon>
        <taxon>Bacillati</taxon>
        <taxon>Actinomycetota</taxon>
        <taxon>Actinomycetes</taxon>
        <taxon>Propionibacteriales</taxon>
        <taxon>Propionibacteriaceae</taxon>
        <taxon>Microlunatus</taxon>
    </lineage>
</organism>
<dbReference type="SUPFAM" id="SSF53474">
    <property type="entry name" value="alpha/beta-Hydrolases"/>
    <property type="match status" value="1"/>
</dbReference>
<dbReference type="EC" id="3.1.1.3" evidence="3"/>
<evidence type="ECO:0000313" key="4">
    <source>
        <dbReference type="Proteomes" id="UP000569914"/>
    </source>
</evidence>